<evidence type="ECO:0000256" key="3">
    <source>
        <dbReference type="SAM" id="SignalP"/>
    </source>
</evidence>
<dbReference type="InterPro" id="IPR029058">
    <property type="entry name" value="AB_hydrolase_fold"/>
</dbReference>
<feature type="signal peptide" evidence="3">
    <location>
        <begin position="1"/>
        <end position="21"/>
    </location>
</feature>
<protein>
    <submittedName>
        <fullName evidence="4">Putative serine carboxypeptidase</fullName>
    </submittedName>
</protein>
<comment type="similarity">
    <text evidence="1">Belongs to the peptidase S10 family.</text>
</comment>
<name>A0A0C9S512_AMBAM</name>
<dbReference type="SUPFAM" id="SSF53474">
    <property type="entry name" value="alpha/beta-Hydrolases"/>
    <property type="match status" value="1"/>
</dbReference>
<feature type="chain" id="PRO_5002219625" evidence="3">
    <location>
        <begin position="22"/>
        <end position="190"/>
    </location>
</feature>
<keyword evidence="3" id="KW-0732">Signal</keyword>
<proteinExistence type="evidence at transcript level"/>
<organism evidence="4">
    <name type="scientific">Amblyomma americanum</name>
    <name type="common">Lone star tick</name>
    <dbReference type="NCBI Taxonomy" id="6943"/>
    <lineage>
        <taxon>Eukaryota</taxon>
        <taxon>Metazoa</taxon>
        <taxon>Ecdysozoa</taxon>
        <taxon>Arthropoda</taxon>
        <taxon>Chelicerata</taxon>
        <taxon>Arachnida</taxon>
        <taxon>Acari</taxon>
        <taxon>Parasitiformes</taxon>
        <taxon>Ixodida</taxon>
        <taxon>Ixodoidea</taxon>
        <taxon>Ixodidae</taxon>
        <taxon>Amblyomminae</taxon>
        <taxon>Amblyomma</taxon>
    </lineage>
</organism>
<dbReference type="Gene3D" id="3.40.50.1820">
    <property type="entry name" value="alpha/beta hydrolase"/>
    <property type="match status" value="1"/>
</dbReference>
<dbReference type="GO" id="GO:0004185">
    <property type="term" value="F:serine-type carboxypeptidase activity"/>
    <property type="evidence" value="ECO:0007669"/>
    <property type="project" value="InterPro"/>
</dbReference>
<evidence type="ECO:0000256" key="1">
    <source>
        <dbReference type="ARBA" id="ARBA00009431"/>
    </source>
</evidence>
<dbReference type="Pfam" id="PF00450">
    <property type="entry name" value="Peptidase_S10"/>
    <property type="match status" value="1"/>
</dbReference>
<keyword evidence="4" id="KW-0121">Carboxypeptidase</keyword>
<keyword evidence="4" id="KW-0645">Protease</keyword>
<evidence type="ECO:0000256" key="2">
    <source>
        <dbReference type="SAM" id="MobiDB-lite"/>
    </source>
</evidence>
<feature type="region of interest" description="Disordered" evidence="2">
    <location>
        <begin position="163"/>
        <end position="190"/>
    </location>
</feature>
<dbReference type="InterPro" id="IPR001563">
    <property type="entry name" value="Peptidase_S10"/>
</dbReference>
<accession>A0A0C9S512</accession>
<sequence length="190" mass="20785">MELASLWKCLVLAGSLCLASGDGSPQESPNPSSPDPRPLFLTPLIRNCSYEEAKKKSEVHLLKQYNITNASAYSGYITVNETTGSNLFFFFIEAENNATDAPLMLWTPGGPGLSALFAMLLQNGPAEFVNGVLSRRELTIQKSMSVIYLDVDRNWPELHAESSRVRNKNGGHNEGYLGIPRSVPPALSKL</sequence>
<dbReference type="AlphaFoldDB" id="A0A0C9S512"/>
<keyword evidence="4" id="KW-0378">Hydrolase</keyword>
<dbReference type="EMBL" id="GBZX01000311">
    <property type="protein sequence ID" value="JAG92429.1"/>
    <property type="molecule type" value="mRNA"/>
</dbReference>
<dbReference type="GO" id="GO:0006508">
    <property type="term" value="P:proteolysis"/>
    <property type="evidence" value="ECO:0007669"/>
    <property type="project" value="InterPro"/>
</dbReference>
<reference evidence="4" key="1">
    <citation type="journal article" date="2015" name="PLoS ONE">
        <title>An Insight into the Sialome of the Lone Star Tick, Amblyomma americanum, with a Glimpse on Its Time Dependent Gene Expression.</title>
        <authorList>
            <person name="Karim S."/>
            <person name="Ribeiro J.M."/>
        </authorList>
    </citation>
    <scope>NUCLEOTIDE SEQUENCE</scope>
    <source>
        <tissue evidence="4">Salivary gland</tissue>
    </source>
</reference>
<evidence type="ECO:0000313" key="4">
    <source>
        <dbReference type="EMBL" id="JAG92429.1"/>
    </source>
</evidence>